<gene>
    <name evidence="1" type="ORF">COMA1_10990</name>
</gene>
<dbReference type="InterPro" id="IPR025332">
    <property type="entry name" value="DUF4238"/>
</dbReference>
<dbReference type="Proteomes" id="UP000199032">
    <property type="component" value="Unassembled WGS sequence"/>
</dbReference>
<reference evidence="1 2" key="1">
    <citation type="submission" date="2015-10" db="EMBL/GenBank/DDBJ databases">
        <authorList>
            <person name="Gilbert D.G."/>
        </authorList>
    </citation>
    <scope>NUCLEOTIDE SEQUENCE [LARGE SCALE GENOMIC DNA]</scope>
    <source>
        <strain evidence="1">COMA1</strain>
    </source>
</reference>
<name>A0A0S4L925_9BACT</name>
<dbReference type="EMBL" id="CZQA01000001">
    <property type="protein sequence ID" value="CUS33136.1"/>
    <property type="molecule type" value="Genomic_DNA"/>
</dbReference>
<keyword evidence="2" id="KW-1185">Reference proteome</keyword>
<evidence type="ECO:0000313" key="2">
    <source>
        <dbReference type="Proteomes" id="UP000199032"/>
    </source>
</evidence>
<dbReference type="Pfam" id="PF14022">
    <property type="entry name" value="DUF4238"/>
    <property type="match status" value="1"/>
</dbReference>
<protein>
    <recommendedName>
        <fullName evidence="3">DUF4238 domain-containing protein</fullName>
    </recommendedName>
</protein>
<evidence type="ECO:0000313" key="1">
    <source>
        <dbReference type="EMBL" id="CUS33136.1"/>
    </source>
</evidence>
<dbReference type="RefSeq" id="WP_090744494.1">
    <property type="nucleotide sequence ID" value="NZ_CZQA01000001.1"/>
</dbReference>
<evidence type="ECO:0008006" key="3">
    <source>
        <dbReference type="Google" id="ProtNLM"/>
    </source>
</evidence>
<proteinExistence type="predicted"/>
<organism evidence="1 2">
    <name type="scientific">Candidatus Nitrospira nitrosa</name>
    <dbReference type="NCBI Taxonomy" id="1742972"/>
    <lineage>
        <taxon>Bacteria</taxon>
        <taxon>Pseudomonadati</taxon>
        <taxon>Nitrospirota</taxon>
        <taxon>Nitrospiria</taxon>
        <taxon>Nitrospirales</taxon>
        <taxon>Nitrospiraceae</taxon>
        <taxon>Nitrospira</taxon>
    </lineage>
</organism>
<sequence length="299" mass="34330">MTNNPRAHHVVPESYLERFTDSSGFLHVYDRTGDKKYKTRPDNVMHQRDYYRQEWAPKGVDPNIFEKKLGEWLENSAKNTIDQVIGNSPNLTEQQGSEFLLYLELQRIKVPRQSVMATTLMLDTIMKLAPSDLTDAVRTGKIQLTINKSAHFHYMRMMLKQLIPWFAAMEWEIVTADEESSFITTDSPVSLFNVACRPPAEPGMALAGTKVLFPLTSKHLLILQHPRHLRSRPPLEVLPHPGEMEDHLHRIDRGRVWNKKAVTSHNHAMFRLADRLIVGSSLEQLDECIFLLSQPIATT</sequence>
<dbReference type="OrthoDB" id="9148269at2"/>
<accession>A0A0S4L925</accession>
<dbReference type="AlphaFoldDB" id="A0A0S4L925"/>